<dbReference type="EC" id="3.1.26.4" evidence="12"/>
<evidence type="ECO:0000256" key="13">
    <source>
        <dbReference type="SAM" id="MobiDB-lite"/>
    </source>
</evidence>
<evidence type="ECO:0000313" key="15">
    <source>
        <dbReference type="EMBL" id="EZG44925.1"/>
    </source>
</evidence>
<evidence type="ECO:0000256" key="1">
    <source>
        <dbReference type="ARBA" id="ARBA00000077"/>
    </source>
</evidence>
<dbReference type="Gene3D" id="3.30.420.10">
    <property type="entry name" value="Ribonuclease H-like superfamily/Ribonuclease H"/>
    <property type="match status" value="1"/>
</dbReference>
<feature type="binding site" evidence="11">
    <location>
        <position position="22"/>
    </location>
    <ligand>
        <name>a divalent metal cation</name>
        <dbReference type="ChEBI" id="CHEBI:60240"/>
    </ligand>
</feature>
<evidence type="ECO:0000313" key="16">
    <source>
        <dbReference type="Proteomes" id="UP000019763"/>
    </source>
</evidence>
<feature type="compositionally biased region" description="Basic residues" evidence="13">
    <location>
        <begin position="297"/>
        <end position="306"/>
    </location>
</feature>
<dbReference type="GO" id="GO:0006298">
    <property type="term" value="P:mismatch repair"/>
    <property type="evidence" value="ECO:0007669"/>
    <property type="project" value="TreeGrafter"/>
</dbReference>
<dbReference type="NCBIfam" id="NF000595">
    <property type="entry name" value="PRK00015.1-3"/>
    <property type="match status" value="1"/>
</dbReference>
<dbReference type="InterPro" id="IPR022898">
    <property type="entry name" value="RNase_HII"/>
</dbReference>
<keyword evidence="10" id="KW-0464">Manganese</keyword>
<feature type="region of interest" description="Disordered" evidence="13">
    <location>
        <begin position="264"/>
        <end position="306"/>
    </location>
</feature>
<keyword evidence="8 11" id="KW-0255">Endonuclease</keyword>
<gene>
    <name evidence="15" type="ORF">GNI_142540</name>
</gene>
<dbReference type="GO" id="GO:0032299">
    <property type="term" value="C:ribonuclease H2 complex"/>
    <property type="evidence" value="ECO:0007669"/>
    <property type="project" value="TreeGrafter"/>
</dbReference>
<feature type="domain" description="RNase H type-2" evidence="14">
    <location>
        <begin position="15"/>
        <end position="242"/>
    </location>
</feature>
<dbReference type="OrthoDB" id="7462577at2759"/>
<evidence type="ECO:0000256" key="11">
    <source>
        <dbReference type="PROSITE-ProRule" id="PRU01319"/>
    </source>
</evidence>
<keyword evidence="6 11" id="KW-0540">Nuclease</keyword>
<dbReference type="VEuPathDB" id="CryptoDB:GNI_142540"/>
<keyword evidence="7 11" id="KW-0479">Metal-binding</keyword>
<dbReference type="PROSITE" id="PS51975">
    <property type="entry name" value="RNASE_H_2"/>
    <property type="match status" value="1"/>
</dbReference>
<dbReference type="InterPro" id="IPR012337">
    <property type="entry name" value="RNaseH-like_sf"/>
</dbReference>
<keyword evidence="9 11" id="KW-0378">Hydrolase</keyword>
<dbReference type="GeneID" id="22915050"/>
<dbReference type="InterPro" id="IPR024567">
    <property type="entry name" value="RNase_HII/HIII_dom"/>
</dbReference>
<evidence type="ECO:0000256" key="6">
    <source>
        <dbReference type="ARBA" id="ARBA00022722"/>
    </source>
</evidence>
<dbReference type="Pfam" id="PF01351">
    <property type="entry name" value="RNase_HII"/>
    <property type="match status" value="1"/>
</dbReference>
<dbReference type="RefSeq" id="XP_011132624.1">
    <property type="nucleotide sequence ID" value="XM_011134322.1"/>
</dbReference>
<dbReference type="CDD" id="cd07182">
    <property type="entry name" value="RNase_HII_bacteria_HII_like"/>
    <property type="match status" value="1"/>
</dbReference>
<comment type="cofactor">
    <cofactor evidence="11">
        <name>Mn(2+)</name>
        <dbReference type="ChEBI" id="CHEBI:29035"/>
    </cofactor>
    <cofactor evidence="11">
        <name>Mg(2+)</name>
        <dbReference type="ChEBI" id="CHEBI:18420"/>
    </cofactor>
    <text evidence="11">Manganese or magnesium. Binds 1 divalent metal ion per monomer in the absence of substrate. May bind a second metal ion after substrate binding.</text>
</comment>
<evidence type="ECO:0000256" key="5">
    <source>
        <dbReference type="ARBA" id="ARBA00022490"/>
    </source>
</evidence>
<dbReference type="GO" id="GO:0004523">
    <property type="term" value="F:RNA-DNA hybrid ribonuclease activity"/>
    <property type="evidence" value="ECO:0007669"/>
    <property type="project" value="UniProtKB-UniRule"/>
</dbReference>
<feature type="binding site" evidence="11">
    <location>
        <position position="21"/>
    </location>
    <ligand>
        <name>a divalent metal cation</name>
        <dbReference type="ChEBI" id="CHEBI:60240"/>
    </ligand>
</feature>
<comment type="catalytic activity">
    <reaction evidence="1 11 12">
        <text>Endonucleolytic cleavage to 5'-phosphomonoester.</text>
        <dbReference type="EC" id="3.1.26.4"/>
    </reaction>
</comment>
<proteinExistence type="inferred from homology"/>
<dbReference type="InterPro" id="IPR036397">
    <property type="entry name" value="RNaseH_sf"/>
</dbReference>
<feature type="binding site" evidence="11">
    <location>
        <position position="134"/>
    </location>
    <ligand>
        <name>a divalent metal cation</name>
        <dbReference type="ChEBI" id="CHEBI:60240"/>
    </ligand>
</feature>
<sequence>MPRGSYEQTFLPKYDFVIGVDEAGRGPLCGPVTTAAFCWYDYGTIQDYDWTGKINDSKQIKEDDREKLYDSIKDSSIDKKYSFDLYDCGADEIDRINILAATLESMKKAVYKVMTRIIDDHKDMCNIKMKVLVDGDKVPPGLEYMRGSSLFALPVQIQAVTVSAIIKGDAKVFSIGAASIVAKAHRDRVMRRYAVEYKGYDLETNKGYGTEFHRKAIAHIGPSFIHRLSFEPCYSCIATGTFSVPSGRNWLDVENLKTVTTVKENKRQPNQKVKKLPLKTRKPLPNKSHSGLANNKKNLRTKVNRY</sequence>
<dbReference type="GO" id="GO:0043137">
    <property type="term" value="P:DNA replication, removal of RNA primer"/>
    <property type="evidence" value="ECO:0007669"/>
    <property type="project" value="TreeGrafter"/>
</dbReference>
<comment type="function">
    <text evidence="2 12">Endonuclease that specifically degrades the RNA of RNA-DNA hybrids.</text>
</comment>
<dbReference type="eggNOG" id="KOG2299">
    <property type="taxonomic scope" value="Eukaryota"/>
</dbReference>
<evidence type="ECO:0000259" key="14">
    <source>
        <dbReference type="PROSITE" id="PS51975"/>
    </source>
</evidence>
<protein>
    <recommendedName>
        <fullName evidence="12">Ribonuclease</fullName>
        <ecNumber evidence="12">3.1.26.4</ecNumber>
    </recommendedName>
</protein>
<dbReference type="EMBL" id="AFNH02001054">
    <property type="protein sequence ID" value="EZG44925.1"/>
    <property type="molecule type" value="Genomic_DNA"/>
</dbReference>
<dbReference type="SUPFAM" id="SSF53098">
    <property type="entry name" value="Ribonuclease H-like"/>
    <property type="match status" value="1"/>
</dbReference>
<evidence type="ECO:0000256" key="9">
    <source>
        <dbReference type="ARBA" id="ARBA00022801"/>
    </source>
</evidence>
<comment type="caution">
    <text evidence="15">The sequence shown here is derived from an EMBL/GenBank/DDBJ whole genome shotgun (WGS) entry which is preliminary data.</text>
</comment>
<evidence type="ECO:0000256" key="12">
    <source>
        <dbReference type="RuleBase" id="RU003515"/>
    </source>
</evidence>
<name>A0A023B0G7_GRENI</name>
<accession>A0A023B0G7</accession>
<keyword evidence="5" id="KW-0963">Cytoplasm</keyword>
<evidence type="ECO:0000256" key="3">
    <source>
        <dbReference type="ARBA" id="ARBA00004496"/>
    </source>
</evidence>
<comment type="similarity">
    <text evidence="4 12">Belongs to the RNase HII family.</text>
</comment>
<dbReference type="OMA" id="SEDIADC"/>
<comment type="subcellular location">
    <subcellularLocation>
        <location evidence="3">Cytoplasm</location>
    </subcellularLocation>
</comment>
<feature type="compositionally biased region" description="Basic residues" evidence="13">
    <location>
        <begin position="272"/>
        <end position="284"/>
    </location>
</feature>
<reference evidence="15" key="1">
    <citation type="submission" date="2013-12" db="EMBL/GenBank/DDBJ databases">
        <authorList>
            <person name="Omoto C.K."/>
            <person name="Sibley D."/>
            <person name="Venepally P."/>
            <person name="Hadjithomas M."/>
            <person name="Karamycheva S."/>
            <person name="Brunk B."/>
            <person name="Roos D."/>
            <person name="Caler E."/>
            <person name="Lorenzi H."/>
        </authorList>
    </citation>
    <scope>NUCLEOTIDE SEQUENCE</scope>
</reference>
<dbReference type="AlphaFoldDB" id="A0A023B0G7"/>
<keyword evidence="16" id="KW-1185">Reference proteome</keyword>
<evidence type="ECO:0000256" key="4">
    <source>
        <dbReference type="ARBA" id="ARBA00007383"/>
    </source>
</evidence>
<evidence type="ECO:0000256" key="2">
    <source>
        <dbReference type="ARBA" id="ARBA00004065"/>
    </source>
</evidence>
<dbReference type="PANTHER" id="PTHR10954">
    <property type="entry name" value="RIBONUCLEASE H2 SUBUNIT A"/>
    <property type="match status" value="1"/>
</dbReference>
<evidence type="ECO:0000256" key="7">
    <source>
        <dbReference type="ARBA" id="ARBA00022723"/>
    </source>
</evidence>
<dbReference type="GO" id="GO:0005737">
    <property type="term" value="C:cytoplasm"/>
    <property type="evidence" value="ECO:0007669"/>
    <property type="project" value="UniProtKB-SubCell"/>
</dbReference>
<dbReference type="PANTHER" id="PTHR10954:SF23">
    <property type="entry name" value="RIBONUCLEASE"/>
    <property type="match status" value="1"/>
</dbReference>
<organism evidence="15 16">
    <name type="scientific">Gregarina niphandrodes</name>
    <name type="common">Septate eugregarine</name>
    <dbReference type="NCBI Taxonomy" id="110365"/>
    <lineage>
        <taxon>Eukaryota</taxon>
        <taxon>Sar</taxon>
        <taxon>Alveolata</taxon>
        <taxon>Apicomplexa</taxon>
        <taxon>Conoidasida</taxon>
        <taxon>Gregarinasina</taxon>
        <taxon>Eugregarinorida</taxon>
        <taxon>Gregarinidae</taxon>
        <taxon>Gregarina</taxon>
    </lineage>
</organism>
<evidence type="ECO:0000256" key="8">
    <source>
        <dbReference type="ARBA" id="ARBA00022759"/>
    </source>
</evidence>
<dbReference type="InterPro" id="IPR001352">
    <property type="entry name" value="RNase_HII/HIII"/>
</dbReference>
<dbReference type="GO" id="GO:0003723">
    <property type="term" value="F:RNA binding"/>
    <property type="evidence" value="ECO:0007669"/>
    <property type="project" value="UniProtKB-UniRule"/>
</dbReference>
<dbReference type="Proteomes" id="UP000019763">
    <property type="component" value="Unassembled WGS sequence"/>
</dbReference>
<evidence type="ECO:0000256" key="10">
    <source>
        <dbReference type="ARBA" id="ARBA00023211"/>
    </source>
</evidence>
<dbReference type="GO" id="GO:0046872">
    <property type="term" value="F:metal ion binding"/>
    <property type="evidence" value="ECO:0007669"/>
    <property type="project" value="UniProtKB-KW"/>
</dbReference>